<comment type="caution">
    <text evidence="3">The sequence shown here is derived from an EMBL/GenBank/DDBJ whole genome shotgun (WGS) entry which is preliminary data.</text>
</comment>
<dbReference type="GO" id="GO:0003697">
    <property type="term" value="F:single-stranded DNA binding"/>
    <property type="evidence" value="ECO:0007669"/>
    <property type="project" value="InterPro"/>
</dbReference>
<sequence>MASNQTKEFRKSVADMFVKGLSEEGLNWKRGWVTAGAMRNANTNSPYKGLNKFYLSMISVVRGYADPRWMTFKQIKDADYHLEKGSKGAKVEYWFPYDLKEKKGISFKERDRLIAEGERKPDDFSLTARYYTVFNGDNINGIPELELPKNEIEPSKVLEQISKGMNVEIHNDGEDRAFYRPSTDDIHMPLPEVFDSDTEYNATAFHELGHATGHESRLSRDMSGFFGSPDYAKEELVAEITSAFMAETTGISIEDMNMDNHKAYVNSWIESIKDDPEVLMKAISQANDAADYMQQFVCEVTFEQENVTIERDGEIEF</sequence>
<evidence type="ECO:0000313" key="4">
    <source>
        <dbReference type="Proteomes" id="UP000022645"/>
    </source>
</evidence>
<dbReference type="EMBL" id="JALU01000024">
    <property type="protein sequence ID" value="EUC51690.1"/>
    <property type="molecule type" value="Genomic_DNA"/>
</dbReference>
<dbReference type="PATRIC" id="fig|1401079.3.peg.1383"/>
<evidence type="ECO:0000259" key="1">
    <source>
        <dbReference type="Pfam" id="PF08401"/>
    </source>
</evidence>
<dbReference type="Pfam" id="PF08401">
    <property type="entry name" value="ArdcN"/>
    <property type="match status" value="1"/>
</dbReference>
<dbReference type="InterPro" id="IPR013610">
    <property type="entry name" value="ArdC_N"/>
</dbReference>
<dbReference type="PIRSF" id="PIRSF037112">
    <property type="entry name" value="Antirestriction_ArdC"/>
    <property type="match status" value="1"/>
</dbReference>
<proteinExistence type="predicted"/>
<dbReference type="Proteomes" id="UP000022645">
    <property type="component" value="Unassembled WGS sequence"/>
</dbReference>
<feature type="domain" description="N-terminal" evidence="1">
    <location>
        <begin position="8"/>
        <end position="134"/>
    </location>
</feature>
<organism evidence="3 4">
    <name type="scientific">Mogibacterium timidum ATCC 33093</name>
    <dbReference type="NCBI Taxonomy" id="1401079"/>
    <lineage>
        <taxon>Bacteria</taxon>
        <taxon>Bacillati</taxon>
        <taxon>Bacillota</taxon>
        <taxon>Clostridia</taxon>
        <taxon>Peptostreptococcales</taxon>
        <taxon>Anaerovoracaceae</taxon>
        <taxon>Mogibacterium</taxon>
    </lineage>
</organism>
<dbReference type="InterPro" id="IPR041459">
    <property type="entry name" value="MPTase-PolyVal"/>
</dbReference>
<name>X8IPE0_9FIRM</name>
<dbReference type="InterPro" id="IPR017113">
    <property type="entry name" value="Antirestriction_ArdC"/>
</dbReference>
<reference evidence="3 4" key="1">
    <citation type="submission" date="2014-01" db="EMBL/GenBank/DDBJ databases">
        <authorList>
            <person name="Durkin A.S."/>
            <person name="McCorrison J."/>
            <person name="Torralba M."/>
            <person name="Gillis M."/>
            <person name="Haft D.H."/>
            <person name="Methe B."/>
            <person name="Sutton G."/>
            <person name="Nelson K.E."/>
        </authorList>
    </citation>
    <scope>NUCLEOTIDE SEQUENCE [LARGE SCALE GENOMIC DNA]</scope>
    <source>
        <strain evidence="3 4">ATCC 33093</strain>
    </source>
</reference>
<evidence type="ECO:0000313" key="3">
    <source>
        <dbReference type="EMBL" id="EUC51690.1"/>
    </source>
</evidence>
<evidence type="ECO:0000259" key="2">
    <source>
        <dbReference type="Pfam" id="PF18818"/>
    </source>
</evidence>
<accession>X8IPE0</accession>
<gene>
    <name evidence="3" type="ORF">HMPREF0581_0656</name>
</gene>
<dbReference type="RefSeq" id="WP_051426968.1">
    <property type="nucleotide sequence ID" value="NZ_JALU01000024.1"/>
</dbReference>
<dbReference type="Pfam" id="PF18818">
    <property type="entry name" value="MPTase-PolyVal"/>
    <property type="match status" value="1"/>
</dbReference>
<protein>
    <submittedName>
        <fullName evidence="3">PF08401 domain protein</fullName>
    </submittedName>
</protein>
<dbReference type="AlphaFoldDB" id="X8IPE0"/>
<feature type="domain" description="Polyvalent protein metallopeptidase" evidence="2">
    <location>
        <begin position="158"/>
        <end position="284"/>
    </location>
</feature>